<dbReference type="InterPro" id="IPR052438">
    <property type="entry name" value="Chromatin_remod/trans_coact"/>
</dbReference>
<dbReference type="Pfam" id="PF15249">
    <property type="entry name" value="GLTSCR1"/>
    <property type="match status" value="1"/>
</dbReference>
<evidence type="ECO:0000259" key="2">
    <source>
        <dbReference type="Pfam" id="PF15249"/>
    </source>
</evidence>
<feature type="compositionally biased region" description="Polar residues" evidence="1">
    <location>
        <begin position="618"/>
        <end position="643"/>
    </location>
</feature>
<dbReference type="PANTHER" id="PTHR15572:SF2">
    <property type="entry name" value="BRD4-INTERACTING CHROMATIN-REMODELING COMPLEX-ASSOCIATED PROTEIN-LIKE"/>
    <property type="match status" value="1"/>
</dbReference>
<feature type="compositionally biased region" description="Polar residues" evidence="1">
    <location>
        <begin position="360"/>
        <end position="372"/>
    </location>
</feature>
<dbReference type="Proteomes" id="UP000812440">
    <property type="component" value="Chromosome 5"/>
</dbReference>
<gene>
    <name evidence="3" type="ORF">GDO86_009040</name>
</gene>
<evidence type="ECO:0000313" key="4">
    <source>
        <dbReference type="Proteomes" id="UP000812440"/>
    </source>
</evidence>
<feature type="region of interest" description="Disordered" evidence="1">
    <location>
        <begin position="31"/>
        <end position="57"/>
    </location>
</feature>
<dbReference type="InterPro" id="IPR015671">
    <property type="entry name" value="GSCR1_dom"/>
</dbReference>
<name>A0A8T2JJR3_9PIPI</name>
<dbReference type="AlphaFoldDB" id="A0A8T2JJR3"/>
<evidence type="ECO:0000313" key="3">
    <source>
        <dbReference type="EMBL" id="KAG8443714.1"/>
    </source>
</evidence>
<feature type="compositionally biased region" description="Polar residues" evidence="1">
    <location>
        <begin position="34"/>
        <end position="52"/>
    </location>
</feature>
<comment type="caution">
    <text evidence="3">The sequence shown here is derived from an EMBL/GenBank/DDBJ whole genome shotgun (WGS) entry which is preliminary data.</text>
</comment>
<dbReference type="GO" id="GO:0045893">
    <property type="term" value="P:positive regulation of DNA-templated transcription"/>
    <property type="evidence" value="ECO:0007669"/>
    <property type="project" value="TreeGrafter"/>
</dbReference>
<sequence>MDDDDSGLLDLIGDQALSFFLRGSVNKCADDEQSNASFSEPNTHSIFGNTSHADPKSSIKAVHDQTGEGCSDGLQISNSLQFLDDELDSSSIHDLGEDQPFDILQKSLQVANITEQTLAEEAYLDASVVSSQQFANISVHSHSSSSFVQAASVPSYSGETVHSVGETHVPVAQQQVGSSFASNTVGVQHGFVQNLANDPSQQISSNIHTSSGQIHLIGSMNNQHQGMAINHLDGSHIILKSGQQMSSNSSGGIMAHRQNGISMFGNTNLSPAGQPVAISCGTNHFQASLPVQNVIVHRGSVHNSNKMPITIQPKPLHVGQQMQYAANSLGMQQQHHVHQGVSYSSSNSPQNSTLSQQLPVSQQSFRKGVTQPTGSSIVINSQMGQSQGHPNQFLIPTGLSVNSCSVQQIQAINTQLVQTQPVHLGPHQVSTDHVMLGRSVAHMTKPSQSYSGQMLNSPATAVQLVPGQTFTGHGGQFILNHGTSHIVGGQMSATVLHLSPGQGNTAQSRVNFASLSPCSPNMPATNRFTVLTSDLQNMGPSFQTSSGEEHFTSDQQHNRAHSAMNEQSNAHPALFCSTSGQQSFTCGQAQKDVTNHLSPAPSINTQDTIRQHHLPRLTSGSKPSQHALSPIQLQENPGSTLQHTEVDGPVGGLKRPASRQLTKASLIHHQIHNDQERVLVPDKSQFVSMRDTIERLLPYHVFQGAHPTKEDIGKVDHEFESVSTHLLKKMQSMLNKYRSLLLEDAMRITPSAEAVMLDRMFNQEERAALTCEKRFAIVDPDGYLAEFCCSSKFAENLSSDVDLQTSKESSALHDKVQNDQLNVKKSSRRESDCNVPNKATSEVSSVSSVLQEDFHNDRQLKKNVYSPKMYPVNTCKQKILHSDTSTSCPSDPEVICRTSEETDSSTGPQIPMLNTEVTCRVNDKAPHQESGPSPEIEDSSKEFSKRPDPKSLMHSESLKEKPLEQCRSKKQEVDFEKNSATAPSRSSRDKTFPQSREGTAETDSILEAAVNSILEC</sequence>
<reference evidence="3" key="1">
    <citation type="thesis" date="2020" institute="ProQuest LLC" country="789 East Eisenhower Parkway, Ann Arbor, MI, USA">
        <title>Comparative Genomics and Chromosome Evolution.</title>
        <authorList>
            <person name="Mudd A.B."/>
        </authorList>
    </citation>
    <scope>NUCLEOTIDE SEQUENCE</scope>
    <source>
        <strain evidence="3">Female2</strain>
        <tissue evidence="3">Blood</tissue>
    </source>
</reference>
<feature type="domain" description="GLTSCR protein conserved" evidence="2">
    <location>
        <begin position="674"/>
        <end position="773"/>
    </location>
</feature>
<dbReference type="GO" id="GO:0016514">
    <property type="term" value="C:SWI/SNF complex"/>
    <property type="evidence" value="ECO:0007669"/>
    <property type="project" value="TreeGrafter"/>
</dbReference>
<feature type="region of interest" description="Disordered" evidence="1">
    <location>
        <begin position="823"/>
        <end position="846"/>
    </location>
</feature>
<protein>
    <recommendedName>
        <fullName evidence="2">GLTSCR protein conserved domain-containing protein</fullName>
    </recommendedName>
</protein>
<organism evidence="3 4">
    <name type="scientific">Hymenochirus boettgeri</name>
    <name type="common">Congo dwarf clawed frog</name>
    <dbReference type="NCBI Taxonomy" id="247094"/>
    <lineage>
        <taxon>Eukaryota</taxon>
        <taxon>Metazoa</taxon>
        <taxon>Chordata</taxon>
        <taxon>Craniata</taxon>
        <taxon>Vertebrata</taxon>
        <taxon>Euteleostomi</taxon>
        <taxon>Amphibia</taxon>
        <taxon>Batrachia</taxon>
        <taxon>Anura</taxon>
        <taxon>Pipoidea</taxon>
        <taxon>Pipidae</taxon>
        <taxon>Pipinae</taxon>
        <taxon>Hymenochirus</taxon>
    </lineage>
</organism>
<feature type="region of interest" description="Disordered" evidence="1">
    <location>
        <begin position="615"/>
        <end position="657"/>
    </location>
</feature>
<feature type="region of interest" description="Disordered" evidence="1">
    <location>
        <begin position="329"/>
        <end position="372"/>
    </location>
</feature>
<feature type="region of interest" description="Disordered" evidence="1">
    <location>
        <begin position="542"/>
        <end position="568"/>
    </location>
</feature>
<accession>A0A8T2JJR3</accession>
<dbReference type="OrthoDB" id="2556847at2759"/>
<feature type="compositionally biased region" description="Basic and acidic residues" evidence="1">
    <location>
        <begin position="938"/>
        <end position="977"/>
    </location>
</feature>
<evidence type="ECO:0000256" key="1">
    <source>
        <dbReference type="SAM" id="MobiDB-lite"/>
    </source>
</evidence>
<keyword evidence="4" id="KW-1185">Reference proteome</keyword>
<dbReference type="PANTHER" id="PTHR15572">
    <property type="entry name" value="GLIOMA TUMOR SUPPRESSOR CANDIDATE REGION GENE 1"/>
    <property type="match status" value="1"/>
</dbReference>
<proteinExistence type="predicted"/>
<dbReference type="EMBL" id="JAACNH010000004">
    <property type="protein sequence ID" value="KAG8443714.1"/>
    <property type="molecule type" value="Genomic_DNA"/>
</dbReference>
<feature type="compositionally biased region" description="Low complexity" evidence="1">
    <location>
        <begin position="339"/>
        <end position="359"/>
    </location>
</feature>
<feature type="region of interest" description="Disordered" evidence="1">
    <location>
        <begin position="923"/>
        <end position="1004"/>
    </location>
</feature>